<feature type="region of interest" description="Disordered" evidence="1">
    <location>
        <begin position="42"/>
        <end position="73"/>
    </location>
</feature>
<dbReference type="AlphaFoldDB" id="A0A3B0M0H4"/>
<reference evidence="3" key="1">
    <citation type="submission" date="2018-04" db="EMBL/GenBank/DDBJ databases">
        <authorList>
            <person name="Go L.Y."/>
            <person name="Mitchell J.A."/>
        </authorList>
    </citation>
    <scope>NUCLEOTIDE SEQUENCE</scope>
    <source>
        <strain evidence="3">ARTV</strain>
    </source>
</reference>
<evidence type="ECO:0000256" key="1">
    <source>
        <dbReference type="SAM" id="MobiDB-lite"/>
    </source>
</evidence>
<organism evidence="3">
    <name type="scientific">Arsenophonus endosymbiont of Trialeurodes vaporariorum</name>
    <dbReference type="NCBI Taxonomy" id="235567"/>
    <lineage>
        <taxon>Bacteria</taxon>
        <taxon>Pseudomonadati</taxon>
        <taxon>Pseudomonadota</taxon>
        <taxon>Gammaproteobacteria</taxon>
        <taxon>Enterobacterales</taxon>
        <taxon>Morganellaceae</taxon>
        <taxon>Arsenophonus</taxon>
    </lineage>
</organism>
<feature type="chain" id="PRO_5017254818" description="Acid shock protein" evidence="2">
    <location>
        <begin position="21"/>
        <end position="73"/>
    </location>
</feature>
<protein>
    <recommendedName>
        <fullName evidence="4">Acid shock protein</fullName>
    </recommendedName>
</protein>
<name>A0A3B0M0H4_9GAMM</name>
<keyword evidence="2" id="KW-0732">Signal</keyword>
<evidence type="ECO:0000256" key="2">
    <source>
        <dbReference type="SAM" id="SignalP"/>
    </source>
</evidence>
<evidence type="ECO:0008006" key="4">
    <source>
        <dbReference type="Google" id="ProtNLM"/>
    </source>
</evidence>
<sequence precursor="true">MKFVKYALLSIALISFGSMAASTPMNTTSQINVGQQQVKTKQISHAGKVKAKKAAHIKSGSKKAPNKIMPKVN</sequence>
<gene>
    <name evidence="3" type="ORF">ARTV_2412</name>
</gene>
<feature type="signal peptide" evidence="2">
    <location>
        <begin position="1"/>
        <end position="20"/>
    </location>
</feature>
<evidence type="ECO:0000313" key="3">
    <source>
        <dbReference type="EMBL" id="SSW96151.1"/>
    </source>
</evidence>
<accession>A0A3B0M0H4</accession>
<dbReference type="EMBL" id="UFQR01000010">
    <property type="protein sequence ID" value="SSW96151.1"/>
    <property type="molecule type" value="Genomic_DNA"/>
</dbReference>
<feature type="compositionally biased region" description="Basic residues" evidence="1">
    <location>
        <begin position="47"/>
        <end position="65"/>
    </location>
</feature>
<proteinExistence type="predicted"/>